<keyword evidence="2 5" id="KW-0853">WD repeat</keyword>
<feature type="compositionally biased region" description="Basic and acidic residues" evidence="6">
    <location>
        <begin position="7"/>
        <end position="18"/>
    </location>
</feature>
<evidence type="ECO:0000259" key="7">
    <source>
        <dbReference type="Pfam" id="PF12341"/>
    </source>
</evidence>
<feature type="compositionally biased region" description="Polar residues" evidence="6">
    <location>
        <begin position="918"/>
        <end position="927"/>
    </location>
</feature>
<dbReference type="EMBL" id="JBBNAE010000010">
    <property type="protein sequence ID" value="KAK9090938.1"/>
    <property type="molecule type" value="Genomic_DNA"/>
</dbReference>
<feature type="repeat" description="WD" evidence="5">
    <location>
        <begin position="240"/>
        <end position="281"/>
    </location>
</feature>
<dbReference type="Pfam" id="PF20946">
    <property type="entry name" value="Ctf4_C"/>
    <property type="match status" value="1"/>
</dbReference>
<name>A0AAP0EK53_9MAGN</name>
<evidence type="ECO:0000256" key="1">
    <source>
        <dbReference type="ARBA" id="ARBA00004123"/>
    </source>
</evidence>
<protein>
    <recommendedName>
        <fullName evidence="12">WD repeat and HMG-box DNA-binding protein 1</fullName>
    </recommendedName>
</protein>
<organism evidence="10 11">
    <name type="scientific">Stephania japonica</name>
    <dbReference type="NCBI Taxonomy" id="461633"/>
    <lineage>
        <taxon>Eukaryota</taxon>
        <taxon>Viridiplantae</taxon>
        <taxon>Streptophyta</taxon>
        <taxon>Embryophyta</taxon>
        <taxon>Tracheophyta</taxon>
        <taxon>Spermatophyta</taxon>
        <taxon>Magnoliopsida</taxon>
        <taxon>Ranunculales</taxon>
        <taxon>Menispermaceae</taxon>
        <taxon>Menispermoideae</taxon>
        <taxon>Cissampelideae</taxon>
        <taxon>Stephania</taxon>
    </lineage>
</organism>
<dbReference type="InterPro" id="IPR015943">
    <property type="entry name" value="WD40/YVTN_repeat-like_dom_sf"/>
</dbReference>
<dbReference type="PANTHER" id="PTHR19932:SF10">
    <property type="entry name" value="WD REPEAT AND HMG-BOX DNA-BINDING PROTEIN 1"/>
    <property type="match status" value="1"/>
</dbReference>
<dbReference type="AlphaFoldDB" id="A0AAP0EK53"/>
<reference evidence="10 11" key="1">
    <citation type="submission" date="2024-01" db="EMBL/GenBank/DDBJ databases">
        <title>Genome assemblies of Stephania.</title>
        <authorList>
            <person name="Yang L."/>
        </authorList>
    </citation>
    <scope>NUCLEOTIDE SEQUENCE [LARGE SCALE GENOMIC DNA]</scope>
    <source>
        <strain evidence="10">QJT</strain>
        <tissue evidence="10">Leaf</tissue>
    </source>
</reference>
<feature type="compositionally biased region" description="Basic and acidic residues" evidence="6">
    <location>
        <begin position="933"/>
        <end position="942"/>
    </location>
</feature>
<evidence type="ECO:0008006" key="12">
    <source>
        <dbReference type="Google" id="ProtNLM"/>
    </source>
</evidence>
<feature type="region of interest" description="Disordered" evidence="6">
    <location>
        <begin position="340"/>
        <end position="438"/>
    </location>
</feature>
<dbReference type="Proteomes" id="UP001417504">
    <property type="component" value="Unassembled WGS sequence"/>
</dbReference>
<keyword evidence="11" id="KW-1185">Reference proteome</keyword>
<comment type="caution">
    <text evidence="10">The sequence shown here is derived from an EMBL/GenBank/DDBJ whole genome shotgun (WGS) entry which is preliminary data.</text>
</comment>
<feature type="domain" description="WDHD1/CFT4 helical bundle" evidence="8">
    <location>
        <begin position="722"/>
        <end position="824"/>
    </location>
</feature>
<dbReference type="Gene3D" id="2.130.10.10">
    <property type="entry name" value="YVTN repeat-like/Quinoprotein amine dehydrogenase"/>
    <property type="match status" value="2"/>
</dbReference>
<dbReference type="PANTHER" id="PTHR19932">
    <property type="entry name" value="WD REPEAT AND HMG-BOX DNA BINDING PROTEIN"/>
    <property type="match status" value="1"/>
</dbReference>
<dbReference type="SMART" id="SM00320">
    <property type="entry name" value="WD40"/>
    <property type="match status" value="7"/>
</dbReference>
<evidence type="ECO:0000256" key="6">
    <source>
        <dbReference type="SAM" id="MobiDB-lite"/>
    </source>
</evidence>
<evidence type="ECO:0000313" key="10">
    <source>
        <dbReference type="EMBL" id="KAK9090938.1"/>
    </source>
</evidence>
<dbReference type="GO" id="GO:0006261">
    <property type="term" value="P:DNA-templated DNA replication"/>
    <property type="evidence" value="ECO:0007669"/>
    <property type="project" value="TreeGrafter"/>
</dbReference>
<proteinExistence type="predicted"/>
<evidence type="ECO:0000313" key="11">
    <source>
        <dbReference type="Proteomes" id="UP001417504"/>
    </source>
</evidence>
<dbReference type="InterPro" id="IPR019775">
    <property type="entry name" value="WD40_repeat_CS"/>
</dbReference>
<dbReference type="GO" id="GO:0006281">
    <property type="term" value="P:DNA repair"/>
    <property type="evidence" value="ECO:0007669"/>
    <property type="project" value="TreeGrafter"/>
</dbReference>
<dbReference type="SUPFAM" id="SSF50978">
    <property type="entry name" value="WD40 repeat-like"/>
    <property type="match status" value="1"/>
</dbReference>
<dbReference type="InterPro" id="IPR048591">
    <property type="entry name" value="WDHD1/CFT4_hel"/>
</dbReference>
<evidence type="ECO:0000259" key="8">
    <source>
        <dbReference type="Pfam" id="PF20946"/>
    </source>
</evidence>
<evidence type="ECO:0000256" key="4">
    <source>
        <dbReference type="ARBA" id="ARBA00023242"/>
    </source>
</evidence>
<evidence type="ECO:0000259" key="9">
    <source>
        <dbReference type="Pfam" id="PF24817"/>
    </source>
</evidence>
<feature type="region of interest" description="Disordered" evidence="6">
    <location>
        <begin position="1"/>
        <end position="21"/>
    </location>
</feature>
<dbReference type="InterPro" id="IPR001680">
    <property type="entry name" value="WD40_rpt"/>
</dbReference>
<evidence type="ECO:0000256" key="2">
    <source>
        <dbReference type="ARBA" id="ARBA00022574"/>
    </source>
</evidence>
<dbReference type="PROSITE" id="PS50294">
    <property type="entry name" value="WD_REPEATS_REGION"/>
    <property type="match status" value="3"/>
</dbReference>
<accession>A0AAP0EK53</accession>
<dbReference type="InterPro" id="IPR036322">
    <property type="entry name" value="WD40_repeat_dom_sf"/>
</dbReference>
<feature type="repeat" description="WD" evidence="5">
    <location>
        <begin position="64"/>
        <end position="105"/>
    </location>
</feature>
<dbReference type="Pfam" id="PF12341">
    <property type="entry name" value="Mcl1_mid"/>
    <property type="match status" value="1"/>
</dbReference>
<feature type="repeat" description="WD" evidence="5">
    <location>
        <begin position="148"/>
        <end position="189"/>
    </location>
</feature>
<keyword evidence="3" id="KW-0677">Repeat</keyword>
<dbReference type="PROSITE" id="PS00678">
    <property type="entry name" value="WD_REPEATS_1"/>
    <property type="match status" value="1"/>
</dbReference>
<dbReference type="GO" id="GO:0003682">
    <property type="term" value="F:chromatin binding"/>
    <property type="evidence" value="ECO:0007669"/>
    <property type="project" value="TreeGrafter"/>
</dbReference>
<feature type="domain" description="WDHD1 first WD40" evidence="9">
    <location>
        <begin position="29"/>
        <end position="311"/>
    </location>
</feature>
<feature type="compositionally biased region" description="Basic residues" evidence="6">
    <location>
        <begin position="400"/>
        <end position="409"/>
    </location>
</feature>
<dbReference type="GO" id="GO:0000278">
    <property type="term" value="P:mitotic cell cycle"/>
    <property type="evidence" value="ECO:0007669"/>
    <property type="project" value="TreeGrafter"/>
</dbReference>
<evidence type="ECO:0000256" key="5">
    <source>
        <dbReference type="PROSITE-ProRule" id="PRU00221"/>
    </source>
</evidence>
<evidence type="ECO:0000256" key="3">
    <source>
        <dbReference type="ARBA" id="ARBA00022737"/>
    </source>
</evidence>
<feature type="compositionally biased region" description="Basic and acidic residues" evidence="6">
    <location>
        <begin position="359"/>
        <end position="368"/>
    </location>
</feature>
<dbReference type="InterPro" id="IPR022100">
    <property type="entry name" value="WDHD1/CFT4_beta-prop_2nd"/>
</dbReference>
<sequence length="981" mass="107355">MKGRSLKLKEAHKSDKSSKNGGAVESVCSILWDVEAQHIITCSSSDSSISIHDTLLQSTPPKGLQHHRDGVTALALSPNSTCLASGSIDHSVKLYRFPDGEFQTNITRFTLPIRALAFNKSGSMLAAAGDDEGIKLINMIDDSIVRVLKGHKRPVTGLAFDPKGEYLASVDSSGALILWELSSGKTLYTLNGVAPDYGSDTSVLNVLSWSPDGDLLAVPGFKSDVVIYDRDTAERLFSLKGEHDQSVCFLSWSPNGKYMATSGLDRQVLIWDVDKRQDIDRQKFDDTICCMAWKPHGNALAVIDTMGKFGVWESAVPSSMKSPSDGAPNLKSRTNGLLLFDEDEPNSSSSVSLNEEDGDSHVEIEQVSRKRLRKQSALDTLDEDSDDIVNSLPEIEPRKKSSRNHKKHLANGSEEIQSTMKPRESKMQEAFQPGSTPVQTGKRHFLCYNMLGTITTIEQEGYSHIEVDFHDTGRGHRVPAMTDYFGFTMASLNENGSVFANPSKGEKHMSTLMYRPFSSWANNSEWSMRFEEEEVKVVALGIGWVAAATSLHFLHIFTEGGLQKNVVSLDGPVVAASGFKNKLAVVYHVSDSLPSNDQMLEFRVFNISDGSQPLRGRLPLTPGSSLSWFGFGEEGQLGSYDSKGVLRVFTEQYGGSWFPIFSANKGKKSDENHWIVGMNSTKLFCIVCKYPESYPLVIPKPVLTPVSLLVPLASSDLGEYGLENEFILNNLYIAQTHKKIENMAAAGLDTVSLEDEAFDLEASLDKCILRLIAACCNADKLVRATELVRQLSMEKSVRGAIKLVTALKLPALAERFSEILEERLLNERMGTIAKPSIIPNASLMNGVEVRAISKVTDEVLEPAPALQSLKPTSYLSTKQEKSEGKAISKMGGKVDSSMNLNEANMKNGASEVKLERNINPSPNTATTKVGKVSSEKNIKEGSDLGQNPRPQNPFAKATSNQKNSSIFDSIKKMKVNSGGKG</sequence>
<comment type="subcellular location">
    <subcellularLocation>
        <location evidence="1">Nucleus</location>
    </subcellularLocation>
</comment>
<gene>
    <name evidence="10" type="ORF">Sjap_024115</name>
</gene>
<keyword evidence="4" id="KW-0539">Nucleus</keyword>
<dbReference type="GO" id="GO:0043596">
    <property type="term" value="C:nuclear replication fork"/>
    <property type="evidence" value="ECO:0007669"/>
    <property type="project" value="TreeGrafter"/>
</dbReference>
<dbReference type="InterPro" id="IPR057646">
    <property type="entry name" value="WD40_WDHD1_1st"/>
</dbReference>
<feature type="compositionally biased region" description="Polar residues" evidence="6">
    <location>
        <begin position="957"/>
        <end position="967"/>
    </location>
</feature>
<dbReference type="CDD" id="cd00200">
    <property type="entry name" value="WD40"/>
    <property type="match status" value="1"/>
</dbReference>
<feature type="region of interest" description="Disordered" evidence="6">
    <location>
        <begin position="916"/>
        <end position="981"/>
    </location>
</feature>
<dbReference type="PROSITE" id="PS50082">
    <property type="entry name" value="WD_REPEATS_2"/>
    <property type="match status" value="3"/>
</dbReference>
<feature type="domain" description="WDHD1/CFT4 second beta-propeller" evidence="7">
    <location>
        <begin position="429"/>
        <end position="712"/>
    </location>
</feature>
<dbReference type="Pfam" id="PF24817">
    <property type="entry name" value="WD40_WDHD1_1st"/>
    <property type="match status" value="1"/>
</dbReference>